<reference evidence="8" key="1">
    <citation type="submission" date="2015-02" db="EMBL/GenBank/DDBJ databases">
        <title>Genome Assembly of Bacillaceae bacterium MTCC 8252.</title>
        <authorList>
            <person name="Verma A."/>
            <person name="Khatri I."/>
            <person name="Mual P."/>
            <person name="Subramanian S."/>
            <person name="Krishnamurthi S."/>
        </authorList>
    </citation>
    <scope>NUCLEOTIDE SEQUENCE [LARGE SCALE GENOMIC DNA]</scope>
    <source>
        <strain evidence="8">MTCC 8252</strain>
    </source>
</reference>
<dbReference type="AlphaFoldDB" id="A0A0F5I8Z8"/>
<keyword evidence="3 6" id="KW-0560">Oxidoreductase</keyword>
<dbReference type="GO" id="GO:0010181">
    <property type="term" value="F:FMN binding"/>
    <property type="evidence" value="ECO:0007669"/>
    <property type="project" value="UniProtKB-UniRule"/>
</dbReference>
<dbReference type="OrthoDB" id="9805013at2"/>
<keyword evidence="2 6" id="KW-0288">FMN</keyword>
<protein>
    <recommendedName>
        <fullName evidence="6">FMN dependent NADH:quinone oxidoreductase</fullName>
        <ecNumber evidence="6">1.6.5.-</ecNumber>
    </recommendedName>
    <alternativeName>
        <fullName evidence="6">Azo-dye reductase</fullName>
    </alternativeName>
    <alternativeName>
        <fullName evidence="6">FMN-dependent NADH-azo compound oxidoreductase</fullName>
    </alternativeName>
    <alternativeName>
        <fullName evidence="6">FMN-dependent NADH-azoreductase</fullName>
        <ecNumber evidence="6">1.7.1.17</ecNumber>
    </alternativeName>
</protein>
<dbReference type="InterPro" id="IPR029039">
    <property type="entry name" value="Flavoprotein-like_sf"/>
</dbReference>
<dbReference type="InterPro" id="IPR003680">
    <property type="entry name" value="Flavodoxin_fold"/>
</dbReference>
<evidence type="ECO:0000256" key="4">
    <source>
        <dbReference type="ARBA" id="ARBA00023027"/>
    </source>
</evidence>
<comment type="catalytic activity">
    <reaction evidence="5">
        <text>N,N-dimethyl-1,4-phenylenediamine + anthranilate + 2 NAD(+) = 2-(4-dimethylaminophenyl)diazenylbenzoate + 2 NADH + 2 H(+)</text>
        <dbReference type="Rhea" id="RHEA:55872"/>
        <dbReference type="ChEBI" id="CHEBI:15378"/>
        <dbReference type="ChEBI" id="CHEBI:15783"/>
        <dbReference type="ChEBI" id="CHEBI:16567"/>
        <dbReference type="ChEBI" id="CHEBI:57540"/>
        <dbReference type="ChEBI" id="CHEBI:57945"/>
        <dbReference type="ChEBI" id="CHEBI:71579"/>
        <dbReference type="EC" id="1.7.1.17"/>
    </reaction>
    <physiologicalReaction direction="right-to-left" evidence="5">
        <dbReference type="Rhea" id="RHEA:55874"/>
    </physiologicalReaction>
</comment>
<dbReference type="Gene3D" id="3.40.50.360">
    <property type="match status" value="1"/>
</dbReference>
<dbReference type="EC" id="1.7.1.17" evidence="6"/>
<dbReference type="SUPFAM" id="SSF52218">
    <property type="entry name" value="Flavoproteins"/>
    <property type="match status" value="1"/>
</dbReference>
<keyword evidence="9" id="KW-1185">Reference proteome</keyword>
<dbReference type="HAMAP" id="MF_01216">
    <property type="entry name" value="Azoreductase_type1"/>
    <property type="match status" value="1"/>
</dbReference>
<proteinExistence type="inferred from homology"/>
<dbReference type="InterPro" id="IPR023048">
    <property type="entry name" value="NADH:quinone_OxRdtase_FMN_depd"/>
</dbReference>
<comment type="similarity">
    <text evidence="6">Belongs to the azoreductase type 1 family.</text>
</comment>
<comment type="subunit">
    <text evidence="6">Homodimer.</text>
</comment>
<keyword evidence="1 6" id="KW-0285">Flavoprotein</keyword>
<comment type="function">
    <text evidence="6">Quinone reductase that provides resistance to thiol-specific stress caused by electrophilic quinones.</text>
</comment>
<feature type="binding site" evidence="6">
    <location>
        <begin position="17"/>
        <end position="19"/>
    </location>
    <ligand>
        <name>FMN</name>
        <dbReference type="ChEBI" id="CHEBI:58210"/>
    </ligand>
</feature>
<accession>A0A0F5I8Z8</accession>
<comment type="function">
    <text evidence="6">Also exhibits azoreductase activity. Catalyzes the reductive cleavage of the azo bond in aromatic azo compounds to the corresponding amines.</text>
</comment>
<dbReference type="Pfam" id="PF02525">
    <property type="entry name" value="Flavodoxin_2"/>
    <property type="match status" value="1"/>
</dbReference>
<evidence type="ECO:0000259" key="7">
    <source>
        <dbReference type="Pfam" id="PF02525"/>
    </source>
</evidence>
<evidence type="ECO:0000256" key="5">
    <source>
        <dbReference type="ARBA" id="ARBA00048542"/>
    </source>
</evidence>
<comment type="caution">
    <text evidence="6">Lacks conserved residue(s) required for the propagation of feature annotation.</text>
</comment>
<gene>
    <name evidence="6" type="primary">azoR</name>
    <name evidence="8" type="ORF">QY95_00582</name>
</gene>
<evidence type="ECO:0000256" key="1">
    <source>
        <dbReference type="ARBA" id="ARBA00022630"/>
    </source>
</evidence>
<comment type="cofactor">
    <cofactor evidence="6">
        <name>FMN</name>
        <dbReference type="ChEBI" id="CHEBI:58210"/>
    </cofactor>
    <text evidence="6">Binds 1 FMN per subunit.</text>
</comment>
<dbReference type="Proteomes" id="UP000031563">
    <property type="component" value="Unassembled WGS sequence"/>
</dbReference>
<dbReference type="NCBIfam" id="NF010075">
    <property type="entry name" value="PRK13556.1"/>
    <property type="match status" value="1"/>
</dbReference>
<dbReference type="InterPro" id="IPR050104">
    <property type="entry name" value="FMN-dep_NADH:Q_OxRdtase_AzoR1"/>
</dbReference>
<dbReference type="PANTHER" id="PTHR43741:SF4">
    <property type="entry name" value="FMN-DEPENDENT NADH:QUINONE OXIDOREDUCTASE"/>
    <property type="match status" value="1"/>
</dbReference>
<sequence>MSNVLFIKANPRPAEQSVSVQLYDAFLASYKETHPEDTITELDLYKENLPYYDTNMINGMFKSGRGMELTADEQAAADHVNKYLNQFLEADKVVIAFPLWNFTVSAALHTYMDYLAQAGRTFKYTPEGPVGLIPDKKVALLNARGGVYSEGPAQSAEMAVNYVTAMLRFWGVEDLTTVIVEGHNAFPDKAEEIIEEGIKRAATTAASF</sequence>
<evidence type="ECO:0000313" key="9">
    <source>
        <dbReference type="Proteomes" id="UP000031563"/>
    </source>
</evidence>
<evidence type="ECO:0000256" key="3">
    <source>
        <dbReference type="ARBA" id="ARBA00023002"/>
    </source>
</evidence>
<evidence type="ECO:0000256" key="2">
    <source>
        <dbReference type="ARBA" id="ARBA00022643"/>
    </source>
</evidence>
<feature type="domain" description="Flavodoxin-like fold" evidence="7">
    <location>
        <begin position="3"/>
        <end position="202"/>
    </location>
</feature>
<keyword evidence="4 6" id="KW-0520">NAD</keyword>
<dbReference type="GO" id="GO:0016652">
    <property type="term" value="F:oxidoreductase activity, acting on NAD(P)H as acceptor"/>
    <property type="evidence" value="ECO:0007669"/>
    <property type="project" value="UniProtKB-UniRule"/>
</dbReference>
<dbReference type="RefSeq" id="WP_040036398.1">
    <property type="nucleotide sequence ID" value="NZ_JWIQ02000006.1"/>
</dbReference>
<dbReference type="GO" id="GO:0009055">
    <property type="term" value="F:electron transfer activity"/>
    <property type="evidence" value="ECO:0007669"/>
    <property type="project" value="UniProtKB-UniRule"/>
</dbReference>
<comment type="caution">
    <text evidence="8">The sequence shown here is derived from an EMBL/GenBank/DDBJ whole genome shotgun (WGS) entry which is preliminary data.</text>
</comment>
<dbReference type="EMBL" id="JWIR02000019">
    <property type="protein sequence ID" value="KKB41775.1"/>
    <property type="molecule type" value="Genomic_DNA"/>
</dbReference>
<comment type="catalytic activity">
    <reaction evidence="6">
        <text>2 a quinone + NADH + H(+) = 2 a 1,4-benzosemiquinone + NAD(+)</text>
        <dbReference type="Rhea" id="RHEA:65952"/>
        <dbReference type="ChEBI" id="CHEBI:15378"/>
        <dbReference type="ChEBI" id="CHEBI:57540"/>
        <dbReference type="ChEBI" id="CHEBI:57945"/>
        <dbReference type="ChEBI" id="CHEBI:132124"/>
        <dbReference type="ChEBI" id="CHEBI:134225"/>
    </reaction>
</comment>
<dbReference type="EC" id="1.6.5.-" evidence="6"/>
<organism evidence="8 9">
    <name type="scientific">Bacillus thermotolerans</name>
    <name type="common">Quasibacillus thermotolerans</name>
    <dbReference type="NCBI Taxonomy" id="1221996"/>
    <lineage>
        <taxon>Bacteria</taxon>
        <taxon>Bacillati</taxon>
        <taxon>Bacillota</taxon>
        <taxon>Bacilli</taxon>
        <taxon>Bacillales</taxon>
        <taxon>Bacillaceae</taxon>
        <taxon>Bacillus</taxon>
    </lineage>
</organism>
<evidence type="ECO:0000313" key="8">
    <source>
        <dbReference type="EMBL" id="KKB41775.1"/>
    </source>
</evidence>
<dbReference type="GO" id="GO:0016655">
    <property type="term" value="F:oxidoreductase activity, acting on NAD(P)H, quinone or similar compound as acceptor"/>
    <property type="evidence" value="ECO:0007669"/>
    <property type="project" value="InterPro"/>
</dbReference>
<name>A0A0F5I8Z8_BACTR</name>
<dbReference type="PANTHER" id="PTHR43741">
    <property type="entry name" value="FMN-DEPENDENT NADH-AZOREDUCTASE 1"/>
    <property type="match status" value="1"/>
</dbReference>
<evidence type="ECO:0000256" key="6">
    <source>
        <dbReference type="HAMAP-Rule" id="MF_01216"/>
    </source>
</evidence>